<evidence type="ECO:0000259" key="3">
    <source>
        <dbReference type="PROSITE" id="PS50969"/>
    </source>
</evidence>
<feature type="region of interest" description="Disordered" evidence="2">
    <location>
        <begin position="27"/>
        <end position="46"/>
    </location>
</feature>
<feature type="region of interest" description="Disordered" evidence="2">
    <location>
        <begin position="1"/>
        <end position="20"/>
    </location>
</feature>
<comment type="subcellular location">
    <subcellularLocation>
        <location evidence="1">Mitochondrion inner membrane</location>
        <topology evidence="1">Single-pass membrane protein</topology>
    </subcellularLocation>
</comment>
<sequence>MSFEHKNQPSFRNRGKHDVQDISDSVHKQVEEGSHSHSNEMNELSSLRLLDKGDKEAIVLSDGGETNKHISLVSSDKENALSESLASLSIRPPARRLKKKLLVLDLNGLLVDIVSSSPKNFKPDIRIRGRAIFTRPFCLDFLNFCFERFEVGIWSSRIKKNMDDVINYVMGDMKHKLMFCWDLSRCTMTQFNTLENKHKPLVFKELRRIWEKHDPELPWEKRFYNESDTLLLDDSPYKALLNPAHTAIFPYSYHCQDSKDNALGDGGDLRVYLEGLAEADDVQKFVEQHPFGQKPITERSASWGFYLQVMSTLSPFPSLR</sequence>
<keyword evidence="1" id="KW-0653">Protein transport</keyword>
<dbReference type="EMBL" id="JARPOI010000016">
    <property type="protein sequence ID" value="KAJ9147514.1"/>
    <property type="molecule type" value="Genomic_DNA"/>
</dbReference>
<dbReference type="SUPFAM" id="SSF56784">
    <property type="entry name" value="HAD-like"/>
    <property type="match status" value="1"/>
</dbReference>
<dbReference type="InterPro" id="IPR036412">
    <property type="entry name" value="HAD-like_sf"/>
</dbReference>
<comment type="similarity">
    <text evidence="1">Belongs to the TIM50 family.</text>
</comment>
<comment type="caution">
    <text evidence="4">The sequence shown here is derived from an EMBL/GenBank/DDBJ whole genome shotgun (WGS) entry which is preliminary data.</text>
</comment>
<keyword evidence="1" id="KW-0809">Transit peptide</keyword>
<organism evidence="4 5">
    <name type="scientific">Hevea brasiliensis</name>
    <name type="common">Para rubber tree</name>
    <name type="synonym">Siphonia brasiliensis</name>
    <dbReference type="NCBI Taxonomy" id="3981"/>
    <lineage>
        <taxon>Eukaryota</taxon>
        <taxon>Viridiplantae</taxon>
        <taxon>Streptophyta</taxon>
        <taxon>Embryophyta</taxon>
        <taxon>Tracheophyta</taxon>
        <taxon>Spermatophyta</taxon>
        <taxon>Magnoliopsida</taxon>
        <taxon>eudicotyledons</taxon>
        <taxon>Gunneridae</taxon>
        <taxon>Pentapetalae</taxon>
        <taxon>rosids</taxon>
        <taxon>fabids</taxon>
        <taxon>Malpighiales</taxon>
        <taxon>Euphorbiaceae</taxon>
        <taxon>Crotonoideae</taxon>
        <taxon>Micrandreae</taxon>
        <taxon>Hevea</taxon>
    </lineage>
</organism>
<name>A0ABQ9KV01_HEVBR</name>
<dbReference type="Proteomes" id="UP001174677">
    <property type="component" value="Chromosome 16"/>
</dbReference>
<keyword evidence="1" id="KW-0496">Mitochondrion</keyword>
<dbReference type="PANTHER" id="PTHR12210">
    <property type="entry name" value="DULLARD PROTEIN PHOSPHATASE"/>
    <property type="match status" value="1"/>
</dbReference>
<comment type="subunit">
    <text evidence="1">Component of the TIM23 complex.</text>
</comment>
<keyword evidence="1" id="KW-0813">Transport</keyword>
<dbReference type="PROSITE" id="PS50969">
    <property type="entry name" value="FCP1"/>
    <property type="match status" value="1"/>
</dbReference>
<evidence type="ECO:0000256" key="2">
    <source>
        <dbReference type="SAM" id="MobiDB-lite"/>
    </source>
</evidence>
<dbReference type="SMART" id="SM00577">
    <property type="entry name" value="CPDc"/>
    <property type="match status" value="1"/>
</dbReference>
<reference evidence="4" key="1">
    <citation type="journal article" date="2023" name="Plant Biotechnol. J.">
        <title>Chromosome-level wild Hevea brasiliensis genome provides new tools for genomic-assisted breeding and valuable loci to elevate rubber yield.</title>
        <authorList>
            <person name="Cheng H."/>
            <person name="Song X."/>
            <person name="Hu Y."/>
            <person name="Wu T."/>
            <person name="Yang Q."/>
            <person name="An Z."/>
            <person name="Feng S."/>
            <person name="Deng Z."/>
            <person name="Wu W."/>
            <person name="Zeng X."/>
            <person name="Tu M."/>
            <person name="Wang X."/>
            <person name="Huang H."/>
        </authorList>
    </citation>
    <scope>NUCLEOTIDE SEQUENCE</scope>
    <source>
        <strain evidence="4">MT/VB/25A 57/8</strain>
    </source>
</reference>
<evidence type="ECO:0000313" key="4">
    <source>
        <dbReference type="EMBL" id="KAJ9147514.1"/>
    </source>
</evidence>
<dbReference type="Pfam" id="PF03031">
    <property type="entry name" value="NIF"/>
    <property type="match status" value="1"/>
</dbReference>
<proteinExistence type="inferred from homology"/>
<gene>
    <name evidence="4" type="ORF">P3X46_029667</name>
</gene>
<protein>
    <recommendedName>
        <fullName evidence="1">Mitochondrial import inner membrane translocase subunit TIM50</fullName>
    </recommendedName>
</protein>
<accession>A0ABQ9KV01</accession>
<feature type="compositionally biased region" description="Basic and acidic residues" evidence="2">
    <location>
        <begin position="27"/>
        <end position="40"/>
    </location>
</feature>
<comment type="function">
    <text evidence="1">Essential component of the TIM23 complex, a complex that mediates the translocation of transit peptide-containing proteins across the mitochondrial inner membrane.</text>
</comment>
<dbReference type="Gene3D" id="3.40.50.1000">
    <property type="entry name" value="HAD superfamily/HAD-like"/>
    <property type="match status" value="1"/>
</dbReference>
<keyword evidence="5" id="KW-1185">Reference proteome</keyword>
<evidence type="ECO:0000313" key="5">
    <source>
        <dbReference type="Proteomes" id="UP001174677"/>
    </source>
</evidence>
<evidence type="ECO:0000256" key="1">
    <source>
        <dbReference type="RuleBase" id="RU365079"/>
    </source>
</evidence>
<keyword evidence="1" id="KW-0811">Translocation</keyword>
<dbReference type="InterPro" id="IPR004274">
    <property type="entry name" value="FCP1_dom"/>
</dbReference>
<feature type="domain" description="FCP1 homology" evidence="3">
    <location>
        <begin position="95"/>
        <end position="276"/>
    </location>
</feature>
<dbReference type="InterPro" id="IPR023214">
    <property type="entry name" value="HAD_sf"/>
</dbReference>
<dbReference type="InterPro" id="IPR050365">
    <property type="entry name" value="TIM50"/>
</dbReference>